<proteinExistence type="inferred from homology"/>
<protein>
    <recommendedName>
        <fullName evidence="2">Phosphoesterase</fullName>
        <ecNumber evidence="2">3.1.4.-</ecNumber>
    </recommendedName>
</protein>
<gene>
    <name evidence="4" type="ORF">COT75_00270</name>
</gene>
<dbReference type="GO" id="GO:0046872">
    <property type="term" value="F:metal ion binding"/>
    <property type="evidence" value="ECO:0007669"/>
    <property type="project" value="UniProtKB-KW"/>
</dbReference>
<comment type="similarity">
    <text evidence="1 2">Belongs to the metallophosphoesterase superfamily. YfcE family.</text>
</comment>
<dbReference type="PANTHER" id="PTHR43165:SF1">
    <property type="entry name" value="PHOSPHODIESTERASE MJ0936"/>
    <property type="match status" value="1"/>
</dbReference>
<dbReference type="Proteomes" id="UP000230093">
    <property type="component" value="Unassembled WGS sequence"/>
</dbReference>
<dbReference type="InterPro" id="IPR041802">
    <property type="entry name" value="MPP_YfcE"/>
</dbReference>
<dbReference type="AlphaFoldDB" id="A0A2H0WAC8"/>
<evidence type="ECO:0000313" key="4">
    <source>
        <dbReference type="EMBL" id="PIS09624.1"/>
    </source>
</evidence>
<evidence type="ECO:0000259" key="3">
    <source>
        <dbReference type="Pfam" id="PF12850"/>
    </source>
</evidence>
<dbReference type="Pfam" id="PF12850">
    <property type="entry name" value="Metallophos_2"/>
    <property type="match status" value="1"/>
</dbReference>
<name>A0A2H0WAC8_9BACT</name>
<dbReference type="InterPro" id="IPR000979">
    <property type="entry name" value="Phosphodiesterase_MJ0936/Vps29"/>
</dbReference>
<evidence type="ECO:0000256" key="1">
    <source>
        <dbReference type="ARBA" id="ARBA00008950"/>
    </source>
</evidence>
<dbReference type="InterPro" id="IPR029052">
    <property type="entry name" value="Metallo-depent_PP-like"/>
</dbReference>
<dbReference type="NCBIfam" id="TIGR00040">
    <property type="entry name" value="yfcE"/>
    <property type="match status" value="1"/>
</dbReference>
<organism evidence="4 5">
    <name type="scientific">Candidatus Beckwithbacteria bacterium CG10_big_fil_rev_8_21_14_0_10_34_10</name>
    <dbReference type="NCBI Taxonomy" id="1974495"/>
    <lineage>
        <taxon>Bacteria</taxon>
        <taxon>Candidatus Beckwithiibacteriota</taxon>
    </lineage>
</organism>
<dbReference type="CDD" id="cd00841">
    <property type="entry name" value="MPP_YfcE"/>
    <property type="match status" value="1"/>
</dbReference>
<feature type="domain" description="Calcineurin-like phosphoesterase" evidence="3">
    <location>
        <begin position="1"/>
        <end position="161"/>
    </location>
</feature>
<reference evidence="5" key="1">
    <citation type="submission" date="2017-09" db="EMBL/GenBank/DDBJ databases">
        <title>Depth-based differentiation of microbial function through sediment-hosted aquifers and enrichment of novel symbionts in the deep terrestrial subsurface.</title>
        <authorList>
            <person name="Probst A.J."/>
            <person name="Ladd B."/>
            <person name="Jarett J.K."/>
            <person name="Geller-Mcgrath D.E."/>
            <person name="Sieber C.M.K."/>
            <person name="Emerson J.B."/>
            <person name="Anantharaman K."/>
            <person name="Thomas B.C."/>
            <person name="Malmstrom R."/>
            <person name="Stieglmeier M."/>
            <person name="Klingl A."/>
            <person name="Woyke T."/>
            <person name="Ryan C.M."/>
            <person name="Banfield J.F."/>
        </authorList>
    </citation>
    <scope>NUCLEOTIDE SEQUENCE [LARGE SCALE GENOMIC DNA]</scope>
</reference>
<dbReference type="InterPro" id="IPR024654">
    <property type="entry name" value="Calcineurin-like_PHP_lpxH"/>
</dbReference>
<dbReference type="EMBL" id="PEZT01000001">
    <property type="protein sequence ID" value="PIS09624.1"/>
    <property type="molecule type" value="Genomic_DNA"/>
</dbReference>
<evidence type="ECO:0000313" key="5">
    <source>
        <dbReference type="Proteomes" id="UP000230093"/>
    </source>
</evidence>
<sequence>MKIGIISDVHDHIPNLLKAIKILNKEKVTKVFFCGDLCSPFTIKYFQGLKTPIAAVFGNNEGDKINILSRIKKYNLSIEYGAKQGLFYTNTIKDKKIGLFHGHVYELTEALVNDSQYSLVLTGHTHKPHIKYLKNKVWINPGSIHGFSDEFQNKPSLAIFNLITNKGNLIKIK</sequence>
<dbReference type="GO" id="GO:0016787">
    <property type="term" value="F:hydrolase activity"/>
    <property type="evidence" value="ECO:0007669"/>
    <property type="project" value="UniProtKB-UniRule"/>
</dbReference>
<comment type="caution">
    <text evidence="4">The sequence shown here is derived from an EMBL/GenBank/DDBJ whole genome shotgun (WGS) entry which is preliminary data.</text>
</comment>
<comment type="cofactor">
    <cofactor evidence="2">
        <name>a divalent metal cation</name>
        <dbReference type="ChEBI" id="CHEBI:60240"/>
    </cofactor>
</comment>
<dbReference type="Gene3D" id="3.60.21.10">
    <property type="match status" value="1"/>
</dbReference>
<dbReference type="EC" id="3.1.4.-" evidence="2"/>
<dbReference type="InterPro" id="IPR053193">
    <property type="entry name" value="MetalloPDE_YfcE-like"/>
</dbReference>
<dbReference type="PANTHER" id="PTHR43165">
    <property type="entry name" value="METALLOPHOSPHOESTERASE"/>
    <property type="match status" value="1"/>
</dbReference>
<evidence type="ECO:0000256" key="2">
    <source>
        <dbReference type="RuleBase" id="RU362039"/>
    </source>
</evidence>
<dbReference type="SUPFAM" id="SSF56300">
    <property type="entry name" value="Metallo-dependent phosphatases"/>
    <property type="match status" value="1"/>
</dbReference>
<keyword evidence="2" id="KW-0479">Metal-binding</keyword>
<accession>A0A2H0WAC8</accession>